<dbReference type="SMART" id="SM00226">
    <property type="entry name" value="LMWPc"/>
    <property type="match status" value="1"/>
</dbReference>
<gene>
    <name evidence="3" type="ORF">NCTC11862_00799</name>
</gene>
<dbReference type="Gene3D" id="1.10.8.1060">
    <property type="entry name" value="Corynebacterium glutamicum thioredoxin-dependent arsenate reductase, N-terminal domain"/>
    <property type="match status" value="1"/>
</dbReference>
<dbReference type="PANTHER" id="PTHR43428:SF1">
    <property type="entry name" value="ARSENATE REDUCTASE"/>
    <property type="match status" value="1"/>
</dbReference>
<evidence type="ECO:0000256" key="1">
    <source>
        <dbReference type="ARBA" id="ARBA00022849"/>
    </source>
</evidence>
<dbReference type="Gene3D" id="3.40.50.2300">
    <property type="match status" value="1"/>
</dbReference>
<name>A0A376CL75_9CORY</name>
<proteinExistence type="predicted"/>
<dbReference type="InterPro" id="IPR036196">
    <property type="entry name" value="Ptyr_pPase_sf"/>
</dbReference>
<dbReference type="STRING" id="35756.GCA_001044155_00588"/>
<dbReference type="SUPFAM" id="SSF52788">
    <property type="entry name" value="Phosphotyrosine protein phosphatases I"/>
    <property type="match status" value="1"/>
</dbReference>
<feature type="domain" description="Phosphotyrosine protein phosphatase I" evidence="2">
    <location>
        <begin position="70"/>
        <end position="192"/>
    </location>
</feature>
<keyword evidence="1" id="KW-0059">Arsenical resistance</keyword>
<dbReference type="Pfam" id="PF01451">
    <property type="entry name" value="LMWPc"/>
    <property type="match status" value="1"/>
</dbReference>
<dbReference type="NCBIfam" id="NF046112">
    <property type="entry name" value="MSMEG_6209_Nter"/>
    <property type="match status" value="1"/>
</dbReference>
<dbReference type="AlphaFoldDB" id="A0A376CL75"/>
<reference evidence="3 4" key="1">
    <citation type="submission" date="2018-06" db="EMBL/GenBank/DDBJ databases">
        <authorList>
            <consortium name="Pathogen Informatics"/>
            <person name="Doyle S."/>
        </authorList>
    </citation>
    <scope>NUCLEOTIDE SEQUENCE [LARGE SCALE GENOMIC DNA]</scope>
    <source>
        <strain evidence="3 4">NCTC11862</strain>
    </source>
</reference>
<organism evidence="3 4">
    <name type="scientific">Corynebacterium pilosum</name>
    <dbReference type="NCBI Taxonomy" id="35756"/>
    <lineage>
        <taxon>Bacteria</taxon>
        <taxon>Bacillati</taxon>
        <taxon>Actinomycetota</taxon>
        <taxon>Actinomycetes</taxon>
        <taxon>Mycobacteriales</taxon>
        <taxon>Corynebacteriaceae</taxon>
        <taxon>Corynebacterium</taxon>
    </lineage>
</organism>
<dbReference type="EMBL" id="UFXQ01000001">
    <property type="protein sequence ID" value="STC69022.1"/>
    <property type="molecule type" value="Genomic_DNA"/>
</dbReference>
<sequence length="195" mass="21901">MTATVADRFRIIREDLHRRFGASVSAREIDRVIDEVIDEHSAPAAVEDFVPLLVEREARSRLLKMGTKRPEVLFASRNNSARAQLAYAYLRHLAGDDVYARTVGIGGQEPVDPLVVQVLEERGIPSDMLYVRDDIARTAHRADVIVLLGIDDVPGLPGKRYERWSVTHPRTIDEARVVADQVEGEVRRLLAELEA</sequence>
<protein>
    <submittedName>
        <fullName evidence="3">Protein-tyrosine phosphatase low molecular weight</fullName>
    </submittedName>
</protein>
<evidence type="ECO:0000313" key="4">
    <source>
        <dbReference type="Proteomes" id="UP000254467"/>
    </source>
</evidence>
<keyword evidence="4" id="KW-1185">Reference proteome</keyword>
<dbReference type="OrthoDB" id="9799372at2"/>
<dbReference type="PANTHER" id="PTHR43428">
    <property type="entry name" value="ARSENATE REDUCTASE"/>
    <property type="match status" value="1"/>
</dbReference>
<dbReference type="InterPro" id="IPR023485">
    <property type="entry name" value="Ptyr_pPase"/>
</dbReference>
<dbReference type="RefSeq" id="WP_018582341.1">
    <property type="nucleotide sequence ID" value="NZ_LDYD01000003.1"/>
</dbReference>
<evidence type="ECO:0000259" key="2">
    <source>
        <dbReference type="SMART" id="SM00226"/>
    </source>
</evidence>
<evidence type="ECO:0000313" key="3">
    <source>
        <dbReference type="EMBL" id="STC69022.1"/>
    </source>
</evidence>
<dbReference type="Proteomes" id="UP000254467">
    <property type="component" value="Unassembled WGS sequence"/>
</dbReference>
<accession>A0A376CL75</accession>
<dbReference type="GO" id="GO:0046685">
    <property type="term" value="P:response to arsenic-containing substance"/>
    <property type="evidence" value="ECO:0007669"/>
    <property type="project" value="UniProtKB-KW"/>
</dbReference>